<sequence>MSKEHWLQLIQQRSQTGPVTLPQNATARLQQFDGIKAVIFDVYGTLFSSGVGDISLATNQNRDDALKATLRDNGFQLTARCQTARLDNVLHATIKQHQDQRRVEAVQYPEVEIREVWVDFIQQLVADSYVEHDFEADIETLVIDYESRINPTQAMPELESTLKQLVDRGIVLSIISNAQFYTPLLFETYLHTTLEDLKFSTDSAVWSYAMLEGKPSTRLYEVSAERMATHHSILANEVLYVGNDIRNDIWPAQAVGYRTALFAGDSLSLRRRESDPDCKHITADIEITSLAQILDCI</sequence>
<dbReference type="STRING" id="583355.Caka_1161"/>
<accession>D5EIB6</accession>
<dbReference type="RefSeq" id="WP_013042904.1">
    <property type="nucleotide sequence ID" value="NC_014008.1"/>
</dbReference>
<dbReference type="EMBL" id="CP001998">
    <property type="protein sequence ID" value="ADE54182.1"/>
    <property type="molecule type" value="Genomic_DNA"/>
</dbReference>
<evidence type="ECO:0000313" key="2">
    <source>
        <dbReference type="Proteomes" id="UP000000925"/>
    </source>
</evidence>
<dbReference type="AlphaFoldDB" id="D5EIB6"/>
<dbReference type="InterPro" id="IPR023214">
    <property type="entry name" value="HAD_sf"/>
</dbReference>
<keyword evidence="1" id="KW-0378">Hydrolase</keyword>
<gene>
    <name evidence="1" type="ordered locus">Caka_1161</name>
</gene>
<dbReference type="Gene3D" id="3.40.50.1000">
    <property type="entry name" value="HAD superfamily/HAD-like"/>
    <property type="match status" value="1"/>
</dbReference>
<protein>
    <submittedName>
        <fullName evidence="1">Haloacid dehalogenase domain protein hydrolase</fullName>
    </submittedName>
</protein>
<organism evidence="1 2">
    <name type="scientific">Coraliomargarita akajimensis (strain DSM 45221 / IAM 15411 / JCM 23193 / KCTC 12865 / 04OKA010-24)</name>
    <dbReference type="NCBI Taxonomy" id="583355"/>
    <lineage>
        <taxon>Bacteria</taxon>
        <taxon>Pseudomonadati</taxon>
        <taxon>Verrucomicrobiota</taxon>
        <taxon>Opitutia</taxon>
        <taxon>Puniceicoccales</taxon>
        <taxon>Coraliomargaritaceae</taxon>
        <taxon>Coraliomargarita</taxon>
    </lineage>
</organism>
<dbReference type="eggNOG" id="COG1011">
    <property type="taxonomic scope" value="Bacteria"/>
</dbReference>
<reference evidence="1 2" key="1">
    <citation type="journal article" date="2010" name="Stand. Genomic Sci.">
        <title>Complete genome sequence of Coraliomargarita akajimensis type strain (04OKA010-24).</title>
        <authorList>
            <person name="Mavromatis K."/>
            <person name="Abt B."/>
            <person name="Brambilla E."/>
            <person name="Lapidus A."/>
            <person name="Copeland A."/>
            <person name="Deshpande S."/>
            <person name="Nolan M."/>
            <person name="Lucas S."/>
            <person name="Tice H."/>
            <person name="Cheng J.F."/>
            <person name="Han C."/>
            <person name="Detter J.C."/>
            <person name="Woyke T."/>
            <person name="Goodwin L."/>
            <person name="Pitluck S."/>
            <person name="Held B."/>
            <person name="Brettin T."/>
            <person name="Tapia R."/>
            <person name="Ivanova N."/>
            <person name="Mikhailova N."/>
            <person name="Pati A."/>
            <person name="Liolios K."/>
            <person name="Chen A."/>
            <person name="Palaniappan K."/>
            <person name="Land M."/>
            <person name="Hauser L."/>
            <person name="Chang Y.J."/>
            <person name="Jeffries C.D."/>
            <person name="Rohde M."/>
            <person name="Goker M."/>
            <person name="Bristow J."/>
            <person name="Eisen J.A."/>
            <person name="Markowitz V."/>
            <person name="Hugenholtz P."/>
            <person name="Klenk H.P."/>
            <person name="Kyrpides N.C."/>
        </authorList>
    </citation>
    <scope>NUCLEOTIDE SEQUENCE [LARGE SCALE GENOMIC DNA]</scope>
    <source>
        <strain evidence="2">DSM 45221 / IAM 15411 / JCM 23193 / KCTC 12865</strain>
    </source>
</reference>
<proteinExistence type="predicted"/>
<dbReference type="Proteomes" id="UP000000925">
    <property type="component" value="Chromosome"/>
</dbReference>
<dbReference type="KEGG" id="caa:Caka_1161"/>
<dbReference type="Pfam" id="PF00702">
    <property type="entry name" value="Hydrolase"/>
    <property type="match status" value="1"/>
</dbReference>
<name>D5EIB6_CORAD</name>
<keyword evidence="2" id="KW-1185">Reference proteome</keyword>
<dbReference type="InterPro" id="IPR051828">
    <property type="entry name" value="HAD-like_hydrolase_domain"/>
</dbReference>
<dbReference type="PANTHER" id="PTHR46191:SF2">
    <property type="entry name" value="HALOACID DEHALOGENASE-LIKE HYDROLASE DOMAIN-CONTAINING PROTEIN 3"/>
    <property type="match status" value="1"/>
</dbReference>
<dbReference type="GO" id="GO:0016787">
    <property type="term" value="F:hydrolase activity"/>
    <property type="evidence" value="ECO:0007669"/>
    <property type="project" value="UniProtKB-KW"/>
</dbReference>
<dbReference type="InterPro" id="IPR036412">
    <property type="entry name" value="HAD-like_sf"/>
</dbReference>
<dbReference type="PANTHER" id="PTHR46191">
    <property type="match status" value="1"/>
</dbReference>
<dbReference type="OrthoDB" id="9794086at2"/>
<dbReference type="SUPFAM" id="SSF56784">
    <property type="entry name" value="HAD-like"/>
    <property type="match status" value="1"/>
</dbReference>
<evidence type="ECO:0000313" key="1">
    <source>
        <dbReference type="EMBL" id="ADE54182.1"/>
    </source>
</evidence>
<dbReference type="HOGENOM" id="CLU_075572_0_0_0"/>